<dbReference type="AlphaFoldDB" id="A0A371IVZ7"/>
<dbReference type="GO" id="GO:0016787">
    <property type="term" value="F:hydrolase activity"/>
    <property type="evidence" value="ECO:0007669"/>
    <property type="project" value="UniProtKB-KW"/>
</dbReference>
<evidence type="ECO:0000256" key="2">
    <source>
        <dbReference type="SAM" id="MobiDB-lite"/>
    </source>
</evidence>
<keyword evidence="3" id="KW-0472">Membrane</keyword>
<feature type="compositionally biased region" description="Basic and acidic residues" evidence="2">
    <location>
        <begin position="440"/>
        <end position="465"/>
    </location>
</feature>
<proteinExistence type="predicted"/>
<dbReference type="OrthoDB" id="9797191at2"/>
<gene>
    <name evidence="5" type="ORF">CHF27_000180</name>
</gene>
<accession>A0A371IVZ7</accession>
<dbReference type="InterPro" id="IPR007391">
    <property type="entry name" value="Vancomycin_resist_VanW"/>
</dbReference>
<feature type="domain" description="G5" evidence="4">
    <location>
        <begin position="360"/>
        <end position="442"/>
    </location>
</feature>
<dbReference type="Proteomes" id="UP000243494">
    <property type="component" value="Unassembled WGS sequence"/>
</dbReference>
<evidence type="ECO:0000259" key="4">
    <source>
        <dbReference type="PROSITE" id="PS51109"/>
    </source>
</evidence>
<keyword evidence="5" id="KW-0378">Hydrolase</keyword>
<evidence type="ECO:0000256" key="3">
    <source>
        <dbReference type="SAM" id="Phobius"/>
    </source>
</evidence>
<dbReference type="InterPro" id="IPR052913">
    <property type="entry name" value="Glycopeptide_resist_protein"/>
</dbReference>
<dbReference type="InterPro" id="IPR022029">
    <property type="entry name" value="YoaR-like_PG-bd"/>
</dbReference>
<keyword evidence="1" id="KW-0732">Signal</keyword>
<dbReference type="PANTHER" id="PTHR35788">
    <property type="entry name" value="EXPORTED PROTEIN-RELATED"/>
    <property type="match status" value="1"/>
</dbReference>
<dbReference type="PANTHER" id="PTHR35788:SF1">
    <property type="entry name" value="EXPORTED PROTEIN"/>
    <property type="match status" value="1"/>
</dbReference>
<dbReference type="Gene3D" id="2.20.230.10">
    <property type="entry name" value="Resuscitation-promoting factor rpfb"/>
    <property type="match status" value="1"/>
</dbReference>
<feature type="compositionally biased region" description="Polar residues" evidence="2">
    <location>
        <begin position="488"/>
        <end position="497"/>
    </location>
</feature>
<feature type="region of interest" description="Disordered" evidence="2">
    <location>
        <begin position="440"/>
        <end position="504"/>
    </location>
</feature>
<comment type="caution">
    <text evidence="5">The sequence shown here is derived from an EMBL/GenBank/DDBJ whole genome shotgun (WGS) entry which is preliminary data.</text>
</comment>
<keyword evidence="3" id="KW-1133">Transmembrane helix</keyword>
<evidence type="ECO:0000313" key="6">
    <source>
        <dbReference type="Proteomes" id="UP000243494"/>
    </source>
</evidence>
<evidence type="ECO:0000313" key="5">
    <source>
        <dbReference type="EMBL" id="RDY24653.1"/>
    </source>
</evidence>
<dbReference type="PROSITE" id="PS51109">
    <property type="entry name" value="G5"/>
    <property type="match status" value="1"/>
</dbReference>
<keyword evidence="3" id="KW-0812">Transmembrane</keyword>
<feature type="compositionally biased region" description="Low complexity" evidence="2">
    <location>
        <begin position="471"/>
        <end position="483"/>
    </location>
</feature>
<dbReference type="Pfam" id="PF12229">
    <property type="entry name" value="PG_binding_4"/>
    <property type="match status" value="1"/>
</dbReference>
<name>A0A371IVZ7_9FIRM</name>
<dbReference type="RefSeq" id="WP_095404987.1">
    <property type="nucleotide sequence ID" value="NZ_NOJZ02000001.1"/>
</dbReference>
<evidence type="ECO:0000256" key="1">
    <source>
        <dbReference type="ARBA" id="ARBA00022729"/>
    </source>
</evidence>
<keyword evidence="6" id="KW-1185">Reference proteome</keyword>
<dbReference type="InterPro" id="IPR011098">
    <property type="entry name" value="G5_dom"/>
</dbReference>
<feature type="transmembrane region" description="Helical" evidence="3">
    <location>
        <begin position="7"/>
        <end position="28"/>
    </location>
</feature>
<dbReference type="EMBL" id="NOJZ02000001">
    <property type="protein sequence ID" value="RDY24653.1"/>
    <property type="molecule type" value="Genomic_DNA"/>
</dbReference>
<dbReference type="SMART" id="SM01208">
    <property type="entry name" value="G5"/>
    <property type="match status" value="1"/>
</dbReference>
<reference evidence="5 6" key="1">
    <citation type="journal article" date="2017" name="Genome Announc.">
        <title>Draft Genome Sequence of Romboutsia maritimum sp. nov. Strain CCRI-22766(T), Isolated from Coastal Estuarine Mud.</title>
        <authorList>
            <person name="Maheux A.F."/>
            <person name="Boudreau D.K."/>
            <person name="Berube E."/>
            <person name="Boissinot M."/>
            <person name="Raymond F."/>
            <person name="Brodeur S."/>
            <person name="Corbeil J."/>
            <person name="Brightwell G."/>
            <person name="Broda D."/>
            <person name="Omar R.F."/>
            <person name="Bergeron M.G."/>
        </authorList>
    </citation>
    <scope>NUCLEOTIDE SEQUENCE [LARGE SCALE GENOMIC DNA]</scope>
    <source>
        <strain evidence="5 6">CCRI-22766</strain>
    </source>
</reference>
<sequence length="504" mass="56368">MSNNKKNILIIVSILLLIIAILTGIMSIQINGKKISKNIYVNDVNLGGLSKTQAQQLLSDKYKINNIKVNYLDKSWNVDYKKIELNYDISKTVDKAYSLNRNKSAFENLIKTIKLNFGNKDTLKIYTNYKNEKLKEEINKISKEINIDVKNASLSIDGSNVKVSDESEGIEVNIQKSIESLEKELSKGKFESKLIVTKVEPKVKKEQLKDIDTVLASYSTNIVGSVLGRNDNIRLATKKTSDVLLMPGDQFSYNKYTGLRTVENGYKNAPVIVEGTLQEGLGGGVCQVSSTLYNSVLYSGLEIVNVKNHSIPSGYVPKGRDATVTDEGIDFVFKNNLKHPIYVNNYVSGSTIICQIYGSSKDIQNIQIITNTDQVAVAPIKKVDDPSMPKGKEKVLERGREGYTVSTYRLYKDKNGQVSKKEKVSTSYYPKKQGVIAVGTKEEKVEQKPEAKQEIKPEQKPEVKSEVNQSNTNENKPENQPQEENNHKITNLENNNPPILDGKS</sequence>
<organism evidence="5 6">
    <name type="scientific">Romboutsia maritimum</name>
    <dbReference type="NCBI Taxonomy" id="2020948"/>
    <lineage>
        <taxon>Bacteria</taxon>
        <taxon>Bacillati</taxon>
        <taxon>Bacillota</taxon>
        <taxon>Clostridia</taxon>
        <taxon>Peptostreptococcales</taxon>
        <taxon>Peptostreptococcaceae</taxon>
        <taxon>Romboutsia</taxon>
    </lineage>
</organism>
<dbReference type="Pfam" id="PF04294">
    <property type="entry name" value="VanW"/>
    <property type="match status" value="1"/>
</dbReference>
<protein>
    <submittedName>
        <fullName evidence="5">Hydrolase</fullName>
    </submittedName>
</protein>
<dbReference type="Pfam" id="PF07501">
    <property type="entry name" value="G5"/>
    <property type="match status" value="1"/>
</dbReference>